<evidence type="ECO:0000313" key="3">
    <source>
        <dbReference type="Proteomes" id="UP001416858"/>
    </source>
</evidence>
<dbReference type="EMBL" id="BAABRO010000006">
    <property type="protein sequence ID" value="GAA5507694.1"/>
    <property type="molecule type" value="Genomic_DNA"/>
</dbReference>
<evidence type="ECO:0000313" key="2">
    <source>
        <dbReference type="EMBL" id="GAA5507694.1"/>
    </source>
</evidence>
<comment type="cofactor">
    <cofactor evidence="1">
        <name>a divalent metal cation</name>
        <dbReference type="ChEBI" id="CHEBI:60240"/>
    </cofactor>
</comment>
<sequence length="488" mass="54125">MKRPDHPRRCRPHSSIARPCSRRIALLAAAEWPNLDAGQVKNGHAKVNHGYGPLTNVWQNTSLFHPTFKERSMLVIEKYTFGVGDRFAHQAAAQLRAFEQLAQDGVDVAPVWNKSNREHTFVGSKPQSVYDAAKNAVETRGWNKPWHVDADHIQLATVDPFIPCSDFFTIDVADSIGKSAPQEEIAAFVDRHPELVGTLTLDGLSSPLEVSKEDVQRVAEQYLLAVKEAGEIYRHIADAKGADNVIAEISMDETDSPQTPPELLVILAAIADEKVPVQTIAPKFTGRFNKGVDYVGDLKQFEREFNDDVAVIAHAVKTYGLPETLKLSVHSGSDKFSLYPIIRECLQRTGAGLHIKTAGTTWLEEIIGLAEAGGDGLALAKEIYAYALEHVEEFCAPYASVIDIDNSKLPDAETVNGWSGPRLASAIRHIQDNEHFNAHMRQLLHVSFKVAAKHGQRYTDLLKQNQEIVGNEVTKNIYERHLRPLFVG</sequence>
<dbReference type="Proteomes" id="UP001416858">
    <property type="component" value="Unassembled WGS sequence"/>
</dbReference>
<keyword evidence="1" id="KW-0413">Isomerase</keyword>
<feature type="active site" description="Proton donor" evidence="1">
    <location>
        <position position="248"/>
    </location>
</feature>
<evidence type="ECO:0000256" key="1">
    <source>
        <dbReference type="HAMAP-Rule" id="MF_02243"/>
    </source>
</evidence>
<keyword evidence="1" id="KW-0479">Metal-binding</keyword>
<dbReference type="RefSeq" id="WP_345684541.1">
    <property type="nucleotide sequence ID" value="NZ_BAABRO010000006.1"/>
</dbReference>
<feature type="binding site" evidence="1">
    <location>
        <position position="330"/>
    </location>
    <ligand>
        <name>a divalent metal cation</name>
        <dbReference type="ChEBI" id="CHEBI:60240"/>
    </ligand>
</feature>
<accession>A0ABP9VR98</accession>
<feature type="binding site" evidence="1">
    <location>
        <position position="152"/>
    </location>
    <ligand>
        <name>a divalent metal cation</name>
        <dbReference type="ChEBI" id="CHEBI:60240"/>
    </ligand>
</feature>
<feature type="active site" description="Proton acceptor" evidence="1">
    <location>
        <position position="151"/>
    </location>
</feature>
<dbReference type="InterPro" id="IPR032586">
    <property type="entry name" value="UxaE"/>
</dbReference>
<dbReference type="EC" id="5.1.2.7" evidence="1"/>
<feature type="binding site" evidence="1">
    <location>
        <position position="290"/>
    </location>
    <ligand>
        <name>a divalent metal cation</name>
        <dbReference type="ChEBI" id="CHEBI:60240"/>
    </ligand>
</feature>
<keyword evidence="3" id="KW-1185">Reference proteome</keyword>
<reference evidence="2 3" key="1">
    <citation type="submission" date="2024-02" db="EMBL/GenBank/DDBJ databases">
        <title>Rhodopirellula caenicola NBRC 110016.</title>
        <authorList>
            <person name="Ichikawa N."/>
            <person name="Katano-Makiyama Y."/>
            <person name="Hidaka K."/>
        </authorList>
    </citation>
    <scope>NUCLEOTIDE SEQUENCE [LARGE SCALE GENOMIC DNA]</scope>
    <source>
        <strain evidence="2 3">NBRC 110016</strain>
    </source>
</reference>
<gene>
    <name evidence="1" type="primary">uxaE</name>
    <name evidence="2" type="ORF">Rcae01_03151</name>
</gene>
<name>A0ABP9VR98_9BACT</name>
<comment type="function">
    <text evidence="1">Catalyzes the epimerization of D-tagaturonate (D-TagA) to D-fructuronate (D-FruA).</text>
</comment>
<comment type="similarity">
    <text evidence="1">Belongs to the UxaE family.</text>
</comment>
<comment type="catalytic activity">
    <reaction evidence="1">
        <text>keto-D-tagaturonate = keto-D-fructuronate</text>
        <dbReference type="Rhea" id="RHEA:51656"/>
        <dbReference type="ChEBI" id="CHEBI:17886"/>
        <dbReference type="ChEBI" id="CHEBI:59881"/>
        <dbReference type="EC" id="5.1.2.7"/>
    </reaction>
</comment>
<organism evidence="2 3">
    <name type="scientific">Novipirellula caenicola</name>
    <dbReference type="NCBI Taxonomy" id="1536901"/>
    <lineage>
        <taxon>Bacteria</taxon>
        <taxon>Pseudomonadati</taxon>
        <taxon>Planctomycetota</taxon>
        <taxon>Planctomycetia</taxon>
        <taxon>Pirellulales</taxon>
        <taxon>Pirellulaceae</taxon>
        <taxon>Novipirellula</taxon>
    </lineage>
</organism>
<dbReference type="HAMAP" id="MF_02243">
    <property type="entry name" value="UxaE"/>
    <property type="match status" value="1"/>
</dbReference>
<proteinExistence type="inferred from homology"/>
<dbReference type="Pfam" id="PF16257">
    <property type="entry name" value="UxaE"/>
    <property type="match status" value="1"/>
</dbReference>
<protein>
    <recommendedName>
        <fullName evidence="1">Tagaturonate/fructuronate epimerase</fullName>
        <shortName evidence="1">D-TagA/D-FruA epimerase</shortName>
        <ecNumber evidence="1">5.1.2.7</ecNumber>
    </recommendedName>
</protein>
<comment type="caution">
    <text evidence="2">The sequence shown here is derived from an EMBL/GenBank/DDBJ whole genome shotgun (WGS) entry which is preliminary data.</text>
</comment>